<feature type="transmembrane region" description="Helical" evidence="8">
    <location>
        <begin position="181"/>
        <end position="201"/>
    </location>
</feature>
<comment type="subcellular location">
    <subcellularLocation>
        <location evidence="1">Membrane</location>
        <topology evidence="1">Multi-pass membrane protein</topology>
    </subcellularLocation>
</comment>
<dbReference type="PANTHER" id="PTHR42948:SF1">
    <property type="entry name" value="TRANSPORTER"/>
    <property type="match status" value="1"/>
</dbReference>
<accession>A0A917IPZ9</accession>
<dbReference type="InterPro" id="IPR037272">
    <property type="entry name" value="SNS_sf"/>
</dbReference>
<dbReference type="AlphaFoldDB" id="A0A917IPZ9"/>
<keyword evidence="10" id="KW-1185">Reference proteome</keyword>
<proteinExistence type="inferred from homology"/>
<evidence type="ECO:0000256" key="4">
    <source>
        <dbReference type="ARBA" id="ARBA00022989"/>
    </source>
</evidence>
<evidence type="ECO:0000256" key="8">
    <source>
        <dbReference type="SAM" id="Phobius"/>
    </source>
</evidence>
<dbReference type="GO" id="GO:0016020">
    <property type="term" value="C:membrane"/>
    <property type="evidence" value="ECO:0007669"/>
    <property type="project" value="UniProtKB-SubCell"/>
</dbReference>
<keyword evidence="6" id="KW-0769">Symport</keyword>
<feature type="transmembrane region" description="Helical" evidence="8">
    <location>
        <begin position="155"/>
        <end position="174"/>
    </location>
</feature>
<evidence type="ECO:0000256" key="7">
    <source>
        <dbReference type="SAM" id="MobiDB-lite"/>
    </source>
</evidence>
<comment type="similarity">
    <text evidence="6">Belongs to the sodium:neurotransmitter symporter (SNF) (TC 2.A.22) family.</text>
</comment>
<sequence>MAVSAPAPKKRESFSSRKVFIFAAIGSAVGLGNIWRFPYIAYDNGGGAFMIPYLVALLTAGLPFLFFDYAVGHRGRASSPLSFRRLNRGTEFIGWWHMGINCIIAIYYAAILAWSLRYMIFSFTQAWGDDPATFFAADFLQAGDPELSFNFVPGILIPTVLVWVALIAVMSLGVQKGIGAANIVFIPLLILMFVALVVYSLTLDGALTGLTALFTPDWSSLAEPQVWVAAYGQIFFSLSIGFGIMITYSSYLKSKTDLTGTGAVVGFANSGFELLAGIGVFAALGFMATAAGTQVSEVATSGIGLAFIAFPTIISQAPGGAIIGLLFFGSLLFAGFTSMISIVEVIVAGIQDKFDMGRVNATLLVGVPLAALSILLMPTESGLYVLDILDNFVNQFGILAAGLVSIITLAYIVRALPALRDHVNKSASLKIGPIWMVLLALVTPIILGYSLISTLITSLQEPYEGYPPALLNVFGWGMVVLLLVLAIVVSFLPWSKTSRAALKPPAPPISGGKVQDSHVDPSRAAARAHLNKEV</sequence>
<dbReference type="CDD" id="cd10334">
    <property type="entry name" value="SLC6sbd_u1"/>
    <property type="match status" value="1"/>
</dbReference>
<dbReference type="PRINTS" id="PR00176">
    <property type="entry name" value="NANEUSMPORT"/>
</dbReference>
<dbReference type="Pfam" id="PF00209">
    <property type="entry name" value="SNF"/>
    <property type="match status" value="2"/>
</dbReference>
<feature type="transmembrane region" description="Helical" evidence="8">
    <location>
        <begin position="321"/>
        <end position="347"/>
    </location>
</feature>
<dbReference type="InterPro" id="IPR000175">
    <property type="entry name" value="Na/ntran_symport"/>
</dbReference>
<feature type="transmembrane region" description="Helical" evidence="8">
    <location>
        <begin position="473"/>
        <end position="494"/>
    </location>
</feature>
<protein>
    <recommendedName>
        <fullName evidence="6">Transporter</fullName>
    </recommendedName>
</protein>
<keyword evidence="2 6" id="KW-0813">Transport</keyword>
<name>A0A917IPZ9_9MICC</name>
<evidence type="ECO:0000256" key="5">
    <source>
        <dbReference type="ARBA" id="ARBA00023136"/>
    </source>
</evidence>
<keyword evidence="4 8" id="KW-1133">Transmembrane helix</keyword>
<feature type="transmembrane region" description="Helical" evidence="8">
    <location>
        <begin position="226"/>
        <end position="251"/>
    </location>
</feature>
<feature type="transmembrane region" description="Helical" evidence="8">
    <location>
        <begin position="434"/>
        <end position="453"/>
    </location>
</feature>
<evidence type="ECO:0000256" key="6">
    <source>
        <dbReference type="RuleBase" id="RU003732"/>
    </source>
</evidence>
<feature type="transmembrane region" description="Helical" evidence="8">
    <location>
        <begin position="92"/>
        <end position="114"/>
    </location>
</feature>
<dbReference type="PANTHER" id="PTHR42948">
    <property type="entry name" value="TRANSPORTER"/>
    <property type="match status" value="1"/>
</dbReference>
<evidence type="ECO:0000256" key="1">
    <source>
        <dbReference type="ARBA" id="ARBA00004141"/>
    </source>
</evidence>
<dbReference type="SUPFAM" id="SSF161070">
    <property type="entry name" value="SNF-like"/>
    <property type="match status" value="1"/>
</dbReference>
<keyword evidence="3 6" id="KW-0812">Transmembrane</keyword>
<feature type="transmembrane region" description="Helical" evidence="8">
    <location>
        <begin position="396"/>
        <end position="413"/>
    </location>
</feature>
<organism evidence="9 10">
    <name type="scientific">Rothia aerolata</name>
    <dbReference type="NCBI Taxonomy" id="1812262"/>
    <lineage>
        <taxon>Bacteria</taxon>
        <taxon>Bacillati</taxon>
        <taxon>Actinomycetota</taxon>
        <taxon>Actinomycetes</taxon>
        <taxon>Micrococcales</taxon>
        <taxon>Micrococcaceae</taxon>
        <taxon>Rothia</taxon>
    </lineage>
</organism>
<gene>
    <name evidence="9" type="ORF">GCM10007359_09610</name>
</gene>
<evidence type="ECO:0000256" key="3">
    <source>
        <dbReference type="ARBA" id="ARBA00022692"/>
    </source>
</evidence>
<keyword evidence="5 8" id="KW-0472">Membrane</keyword>
<feature type="transmembrane region" description="Helical" evidence="8">
    <location>
        <begin position="263"/>
        <end position="288"/>
    </location>
</feature>
<feature type="transmembrane region" description="Helical" evidence="8">
    <location>
        <begin position="50"/>
        <end position="71"/>
    </location>
</feature>
<dbReference type="GO" id="GO:0015293">
    <property type="term" value="F:symporter activity"/>
    <property type="evidence" value="ECO:0007669"/>
    <property type="project" value="UniProtKB-KW"/>
</dbReference>
<reference evidence="9 10" key="1">
    <citation type="journal article" date="2014" name="Int. J. Syst. Evol. Microbiol.">
        <title>Complete genome sequence of Corynebacterium casei LMG S-19264T (=DSM 44701T), isolated from a smear-ripened cheese.</title>
        <authorList>
            <consortium name="US DOE Joint Genome Institute (JGI-PGF)"/>
            <person name="Walter F."/>
            <person name="Albersmeier A."/>
            <person name="Kalinowski J."/>
            <person name="Ruckert C."/>
        </authorList>
    </citation>
    <scope>NUCLEOTIDE SEQUENCE [LARGE SCALE GENOMIC DNA]</scope>
    <source>
        <strain evidence="9 10">CCM 8669</strain>
    </source>
</reference>
<feature type="transmembrane region" description="Helical" evidence="8">
    <location>
        <begin position="359"/>
        <end position="376"/>
    </location>
</feature>
<dbReference type="Proteomes" id="UP000600171">
    <property type="component" value="Unassembled WGS sequence"/>
</dbReference>
<feature type="region of interest" description="Disordered" evidence="7">
    <location>
        <begin position="505"/>
        <end position="534"/>
    </location>
</feature>
<dbReference type="PROSITE" id="PS00610">
    <property type="entry name" value="NA_NEUROTRAN_SYMP_1"/>
    <property type="match status" value="1"/>
</dbReference>
<dbReference type="NCBIfam" id="NF037979">
    <property type="entry name" value="Na_transp"/>
    <property type="match status" value="1"/>
</dbReference>
<evidence type="ECO:0000313" key="10">
    <source>
        <dbReference type="Proteomes" id="UP000600171"/>
    </source>
</evidence>
<evidence type="ECO:0000256" key="2">
    <source>
        <dbReference type="ARBA" id="ARBA00022448"/>
    </source>
</evidence>
<dbReference type="EMBL" id="BMDC01000001">
    <property type="protein sequence ID" value="GGH60930.1"/>
    <property type="molecule type" value="Genomic_DNA"/>
</dbReference>
<dbReference type="PROSITE" id="PS50267">
    <property type="entry name" value="NA_NEUROTRAN_SYMP_3"/>
    <property type="match status" value="1"/>
</dbReference>
<evidence type="ECO:0000313" key="9">
    <source>
        <dbReference type="EMBL" id="GGH60930.1"/>
    </source>
</evidence>
<comment type="caution">
    <text evidence="9">The sequence shown here is derived from an EMBL/GenBank/DDBJ whole genome shotgun (WGS) entry which is preliminary data.</text>
</comment>
<dbReference type="RefSeq" id="WP_188359156.1">
    <property type="nucleotide sequence ID" value="NZ_BMDC01000001.1"/>
</dbReference>
<feature type="transmembrane region" description="Helical" evidence="8">
    <location>
        <begin position="19"/>
        <end position="38"/>
    </location>
</feature>